<keyword evidence="3" id="KW-1185">Reference proteome</keyword>
<evidence type="ECO:0000256" key="1">
    <source>
        <dbReference type="SAM" id="MobiDB-lite"/>
    </source>
</evidence>
<gene>
    <name evidence="2" type="ORF">ARD30_16400</name>
</gene>
<dbReference type="AlphaFoldDB" id="A0A0Q3KKD3"/>
<dbReference type="RefSeq" id="WP_055728827.1">
    <property type="nucleotide sequence ID" value="NZ_LMAR01000044.1"/>
</dbReference>
<name>A0A0Q3KKD3_9HYPH</name>
<accession>A0A0Q3KKD3</accession>
<evidence type="ECO:0000313" key="2">
    <source>
        <dbReference type="EMBL" id="KQK30027.1"/>
    </source>
</evidence>
<evidence type="ECO:0000313" key="3">
    <source>
        <dbReference type="Proteomes" id="UP000051562"/>
    </source>
</evidence>
<feature type="region of interest" description="Disordered" evidence="1">
    <location>
        <begin position="174"/>
        <end position="206"/>
    </location>
</feature>
<dbReference type="Proteomes" id="UP000051562">
    <property type="component" value="Unassembled WGS sequence"/>
</dbReference>
<reference evidence="2 3" key="1">
    <citation type="submission" date="2015-10" db="EMBL/GenBank/DDBJ databases">
        <title>Draft genome of Bosea thiooxidans.</title>
        <authorList>
            <person name="Wang X."/>
        </authorList>
    </citation>
    <scope>NUCLEOTIDE SEQUENCE [LARGE SCALE GENOMIC DNA]</scope>
    <source>
        <strain evidence="2 3">CGMCC 9174</strain>
    </source>
</reference>
<protein>
    <submittedName>
        <fullName evidence="2">Uncharacterized protein</fullName>
    </submittedName>
</protein>
<organism evidence="2 3">
    <name type="scientific">Bosea thiooxidans</name>
    <dbReference type="NCBI Taxonomy" id="53254"/>
    <lineage>
        <taxon>Bacteria</taxon>
        <taxon>Pseudomonadati</taxon>
        <taxon>Pseudomonadota</taxon>
        <taxon>Alphaproteobacteria</taxon>
        <taxon>Hyphomicrobiales</taxon>
        <taxon>Boseaceae</taxon>
        <taxon>Bosea</taxon>
    </lineage>
</organism>
<comment type="caution">
    <text evidence="2">The sequence shown here is derived from an EMBL/GenBank/DDBJ whole genome shotgun (WGS) entry which is preliminary data.</text>
</comment>
<sequence length="206" mass="22260">MTNSQPRLHKSRAGAVSAGTERVATLVAEAIEAGQPCIIAESAMLELDLSFEMLREIAGSYGCEVSGPFNGASDDGNYYLMEDALILPDWPYGVVVSLAPSEVRAAAREFSSWLDETGTGFRVEEYLDLGAIHIRTTDFGLAVAFVDEHGGMILTADETARLFIGPRLPQNIIDRSQRRTPCATSTAIPATSRRSESSSRSSTQRV</sequence>
<dbReference type="EMBL" id="LMAR01000044">
    <property type="protein sequence ID" value="KQK30027.1"/>
    <property type="molecule type" value="Genomic_DNA"/>
</dbReference>
<proteinExistence type="predicted"/>